<feature type="region of interest" description="Disordered" evidence="1">
    <location>
        <begin position="133"/>
        <end position="152"/>
    </location>
</feature>
<dbReference type="EMBL" id="HBGZ01009939">
    <property type="protein sequence ID" value="CAD9591378.1"/>
    <property type="molecule type" value="Transcribed_RNA"/>
</dbReference>
<dbReference type="AlphaFoldDB" id="A0A7S2L023"/>
<proteinExistence type="predicted"/>
<evidence type="ECO:0000313" key="2">
    <source>
        <dbReference type="EMBL" id="CAD9591378.1"/>
    </source>
</evidence>
<feature type="compositionally biased region" description="Basic residues" evidence="1">
    <location>
        <begin position="113"/>
        <end position="127"/>
    </location>
</feature>
<feature type="compositionally biased region" description="Basic and acidic residues" evidence="1">
    <location>
        <begin position="83"/>
        <end position="112"/>
    </location>
</feature>
<sequence length="209" mass="23351">MGGKKPVMLVAADAAANSARRSRRKKNEDDVQWGVKAKGILDDTITTVTNTAISILDDEADYDDYSIDDDSVTSQDESISETFESRTSQDEQHSNAEERAETTRLEKEEARRNKGKFKMVKKGRSAAKRIAKKLTKKDGQARQKKATRSMEKAETEEDAWFCDLADKFGCMCGTYNADNDDAYYDDDGTASYDSFDTSEDGSIIPTFEL</sequence>
<feature type="region of interest" description="Disordered" evidence="1">
    <location>
        <begin position="1"/>
        <end position="30"/>
    </location>
</feature>
<accession>A0A7S2L023</accession>
<reference evidence="2" key="1">
    <citation type="submission" date="2021-01" db="EMBL/GenBank/DDBJ databases">
        <authorList>
            <person name="Corre E."/>
            <person name="Pelletier E."/>
            <person name="Niang G."/>
            <person name="Scheremetjew M."/>
            <person name="Finn R."/>
            <person name="Kale V."/>
            <person name="Holt S."/>
            <person name="Cochrane G."/>
            <person name="Meng A."/>
            <person name="Brown T."/>
            <person name="Cohen L."/>
        </authorList>
    </citation>
    <scope>NUCLEOTIDE SEQUENCE</scope>
    <source>
        <strain evidence="2">SM1012Den-03</strain>
    </source>
</reference>
<feature type="region of interest" description="Disordered" evidence="1">
    <location>
        <begin position="66"/>
        <end position="127"/>
    </location>
</feature>
<protein>
    <submittedName>
        <fullName evidence="2">Uncharacterized protein</fullName>
    </submittedName>
</protein>
<name>A0A7S2L023_9STRA</name>
<feature type="compositionally biased region" description="Polar residues" evidence="1">
    <location>
        <begin position="72"/>
        <end position="82"/>
    </location>
</feature>
<evidence type="ECO:0000256" key="1">
    <source>
        <dbReference type="SAM" id="MobiDB-lite"/>
    </source>
</evidence>
<gene>
    <name evidence="2" type="ORF">SMAR0320_LOCUS7096</name>
</gene>
<organism evidence="2">
    <name type="scientific">Skeletonema marinoi</name>
    <dbReference type="NCBI Taxonomy" id="267567"/>
    <lineage>
        <taxon>Eukaryota</taxon>
        <taxon>Sar</taxon>
        <taxon>Stramenopiles</taxon>
        <taxon>Ochrophyta</taxon>
        <taxon>Bacillariophyta</taxon>
        <taxon>Coscinodiscophyceae</taxon>
        <taxon>Thalassiosirophycidae</taxon>
        <taxon>Thalassiosirales</taxon>
        <taxon>Skeletonemataceae</taxon>
        <taxon>Skeletonema</taxon>
        <taxon>Skeletonema marinoi-dohrnii complex</taxon>
    </lineage>
</organism>